<protein>
    <recommendedName>
        <fullName evidence="3">DUF3299 domain-containing protein</fullName>
    </recommendedName>
</protein>
<dbReference type="Proteomes" id="UP000238007">
    <property type="component" value="Unassembled WGS sequence"/>
</dbReference>
<keyword evidence="2" id="KW-1185">Reference proteome</keyword>
<evidence type="ECO:0000313" key="2">
    <source>
        <dbReference type="Proteomes" id="UP000238007"/>
    </source>
</evidence>
<organism evidence="1 2">
    <name type="scientific">Yoonia maritima</name>
    <dbReference type="NCBI Taxonomy" id="1435347"/>
    <lineage>
        <taxon>Bacteria</taxon>
        <taxon>Pseudomonadati</taxon>
        <taxon>Pseudomonadota</taxon>
        <taxon>Alphaproteobacteria</taxon>
        <taxon>Rhodobacterales</taxon>
        <taxon>Paracoccaceae</taxon>
        <taxon>Yoonia</taxon>
    </lineage>
</organism>
<dbReference type="RefSeq" id="WP_106353681.1">
    <property type="nucleotide sequence ID" value="NZ_PVTP01000001.1"/>
</dbReference>
<comment type="caution">
    <text evidence="1">The sequence shown here is derived from an EMBL/GenBank/DDBJ whole genome shotgun (WGS) entry which is preliminary data.</text>
</comment>
<name>A0A2T0W468_9RHOB</name>
<evidence type="ECO:0008006" key="3">
    <source>
        <dbReference type="Google" id="ProtNLM"/>
    </source>
</evidence>
<dbReference type="EMBL" id="PVTP01000001">
    <property type="protein sequence ID" value="PRY80276.1"/>
    <property type="molecule type" value="Genomic_DNA"/>
</dbReference>
<evidence type="ECO:0000313" key="1">
    <source>
        <dbReference type="EMBL" id="PRY80276.1"/>
    </source>
</evidence>
<dbReference type="OrthoDB" id="7863575at2"/>
<proteinExistence type="predicted"/>
<dbReference type="AlphaFoldDB" id="A0A2T0W468"/>
<sequence length="143" mass="15219">MKNVSTTALTVALSTITTGAWADDWDLLRGITVDEVITDTSYQVNKTFPAAIQNGREGMVLTGYAVPLTPGSDIRELVLVSDMGFCPFCGDPSHGASVQVSLETAIPGLEEGARITLRGDMTPIHDPQTWNAAILENAVIVES</sequence>
<reference evidence="1 2" key="1">
    <citation type="submission" date="2018-03" db="EMBL/GenBank/DDBJ databases">
        <title>Genomic Encyclopedia of Archaeal and Bacterial Type Strains, Phase II (KMG-II): from individual species to whole genera.</title>
        <authorList>
            <person name="Goeker M."/>
        </authorList>
    </citation>
    <scope>NUCLEOTIDE SEQUENCE [LARGE SCALE GENOMIC DNA]</scope>
    <source>
        <strain evidence="1 2">DSM 101533</strain>
    </source>
</reference>
<accession>A0A2T0W468</accession>
<dbReference type="Gene3D" id="2.40.50.870">
    <property type="entry name" value="Protein of unknown function (DUF3299)"/>
    <property type="match status" value="1"/>
</dbReference>
<gene>
    <name evidence="1" type="ORF">CLV80_101127</name>
</gene>